<evidence type="ECO:0000256" key="9">
    <source>
        <dbReference type="HAMAP-Rule" id="MF_00834"/>
    </source>
</evidence>
<name>A0A066UE38_9GAMM</name>
<dbReference type="UniPathway" id="UPA00078">
    <property type="reaction ID" value="UER00160"/>
</dbReference>
<dbReference type="InterPro" id="IPR005814">
    <property type="entry name" value="Aminotrans_3"/>
</dbReference>
<gene>
    <name evidence="9" type="primary">bioA</name>
    <name evidence="10" type="ORF">MBO_04224</name>
</gene>
<dbReference type="GO" id="GO:0004015">
    <property type="term" value="F:adenosylmethionine-8-amino-7-oxononanoate transaminase activity"/>
    <property type="evidence" value="ECO:0007669"/>
    <property type="project" value="UniProtKB-UniRule"/>
</dbReference>
<dbReference type="SUPFAM" id="SSF53383">
    <property type="entry name" value="PLP-dependent transferases"/>
    <property type="match status" value="1"/>
</dbReference>
<dbReference type="NCBIfam" id="TIGR00508">
    <property type="entry name" value="bioA"/>
    <property type="match status" value="1"/>
</dbReference>
<dbReference type="InterPro" id="IPR049704">
    <property type="entry name" value="Aminotrans_3_PPA_site"/>
</dbReference>
<comment type="pathway">
    <text evidence="2 9">Cofactor biosynthesis; biotin biosynthesis; 7,8-diaminononanoate from 8-amino-7-oxononanoate (SAM route): step 1/1.</text>
</comment>
<feature type="binding site" evidence="9">
    <location>
        <begin position="113"/>
        <end position="114"/>
    </location>
    <ligand>
        <name>pyridoxal 5'-phosphate</name>
        <dbReference type="ChEBI" id="CHEBI:597326"/>
    </ligand>
</feature>
<dbReference type="CDD" id="cd00610">
    <property type="entry name" value="OAT_like"/>
    <property type="match status" value="1"/>
</dbReference>
<dbReference type="eggNOG" id="COG0161">
    <property type="taxonomic scope" value="Bacteria"/>
</dbReference>
<dbReference type="InterPro" id="IPR015421">
    <property type="entry name" value="PyrdxlP-dep_Trfase_major"/>
</dbReference>
<feature type="binding site" evidence="9">
    <location>
        <begin position="310"/>
        <end position="311"/>
    </location>
    <ligand>
        <name>pyridoxal 5'-phosphate</name>
        <dbReference type="ChEBI" id="CHEBI:597326"/>
    </ligand>
</feature>
<feature type="modified residue" description="N6-(pyridoxal phosphate)lysine" evidence="9">
    <location>
        <position position="276"/>
    </location>
</feature>
<dbReference type="GO" id="GO:0030170">
    <property type="term" value="F:pyridoxal phosphate binding"/>
    <property type="evidence" value="ECO:0007669"/>
    <property type="project" value="UniProtKB-UniRule"/>
</dbReference>
<dbReference type="PANTHER" id="PTHR42684">
    <property type="entry name" value="ADENOSYLMETHIONINE-8-AMINO-7-OXONONANOATE AMINOTRANSFERASE"/>
    <property type="match status" value="1"/>
</dbReference>
<dbReference type="InterPro" id="IPR015424">
    <property type="entry name" value="PyrdxlP-dep_Trfase"/>
</dbReference>
<comment type="cofactor">
    <cofactor evidence="1 9">
        <name>pyridoxal 5'-phosphate</name>
        <dbReference type="ChEBI" id="CHEBI:597326"/>
    </cofactor>
</comment>
<dbReference type="EMBL" id="AOMT01000020">
    <property type="protein sequence ID" value="KDN25365.1"/>
    <property type="molecule type" value="Genomic_DNA"/>
</dbReference>
<evidence type="ECO:0000256" key="6">
    <source>
        <dbReference type="ARBA" id="ARBA00022756"/>
    </source>
</evidence>
<dbReference type="AlphaFoldDB" id="A0A066UE38"/>
<dbReference type="InterPro" id="IPR015422">
    <property type="entry name" value="PyrdxlP-dep_Trfase_small"/>
</dbReference>
<feature type="binding site" evidence="9">
    <location>
        <position position="53"/>
    </location>
    <ligand>
        <name>substrate</name>
    </ligand>
</feature>
<dbReference type="Gene3D" id="3.90.1150.10">
    <property type="entry name" value="Aspartate Aminotransferase, domain 1"/>
    <property type="match status" value="1"/>
</dbReference>
<feature type="binding site" evidence="9">
    <location>
        <position position="146"/>
    </location>
    <ligand>
        <name>substrate</name>
    </ligand>
</feature>
<reference evidence="10 11" key="1">
    <citation type="journal article" date="2014" name="Genome Announc.">
        <title>Draft Genome Sequence of Moraxella bovoculi Strain 237T (ATCC BAA-1259T) Isolated from a Calf with Infectious Bovine Keratoconjunctivitis.</title>
        <authorList>
            <person name="Calcutt M.J."/>
            <person name="Foecking M.F."/>
            <person name="Martin N.T."/>
            <person name="Mhlanga-Mutangadura T."/>
            <person name="Reilly T.J."/>
        </authorList>
    </citation>
    <scope>NUCLEOTIDE SEQUENCE [LARGE SCALE GENOMIC DNA]</scope>
    <source>
        <strain evidence="10 11">237</strain>
    </source>
</reference>
<feature type="site" description="Participates in the substrate recognition with KAPA and in a stacking interaction with the adenine ring of SAM" evidence="9">
    <location>
        <position position="18"/>
    </location>
</feature>
<keyword evidence="7 9" id="KW-0663">Pyridoxal phosphate</keyword>
<accession>A0A066UE38</accession>
<evidence type="ECO:0000256" key="2">
    <source>
        <dbReference type="ARBA" id="ARBA00005063"/>
    </source>
</evidence>
<dbReference type="PROSITE" id="PS00600">
    <property type="entry name" value="AA_TRANSFER_CLASS_3"/>
    <property type="match status" value="1"/>
</dbReference>
<evidence type="ECO:0000256" key="3">
    <source>
        <dbReference type="ARBA" id="ARBA00022576"/>
    </source>
</evidence>
<dbReference type="EC" id="2.6.1.62" evidence="9"/>
<feature type="binding site" evidence="9">
    <location>
        <position position="393"/>
    </location>
    <ligand>
        <name>substrate</name>
    </ligand>
</feature>
<protein>
    <recommendedName>
        <fullName evidence="9">Adenosylmethionine-8-amino-7-oxononanoate aminotransferase</fullName>
        <ecNumber evidence="9">2.6.1.62</ecNumber>
    </recommendedName>
    <alternativeName>
        <fullName evidence="9">7,8-diamino-pelargonic acid aminotransferase</fullName>
        <shortName evidence="9">DAPA AT</shortName>
        <shortName evidence="9">DAPA aminotransferase</shortName>
    </alternativeName>
    <alternativeName>
        <fullName evidence="9">7,8-diaminononanoate synthase</fullName>
        <shortName evidence="9">DANS</shortName>
    </alternativeName>
    <alternativeName>
        <fullName evidence="9">Diaminopelargonic acid synthase</fullName>
    </alternativeName>
</protein>
<comment type="subcellular location">
    <subcellularLocation>
        <location evidence="9">Cytoplasm</location>
    </subcellularLocation>
</comment>
<comment type="catalytic activity">
    <reaction evidence="8 9">
        <text>(8S)-8-amino-7-oxononanoate + S-adenosyl-L-methionine = S-adenosyl-4-methylsulfanyl-2-oxobutanoate + (7R,8S)-7,8-diammoniononanoate</text>
        <dbReference type="Rhea" id="RHEA:16861"/>
        <dbReference type="ChEBI" id="CHEBI:16490"/>
        <dbReference type="ChEBI" id="CHEBI:59789"/>
        <dbReference type="ChEBI" id="CHEBI:149468"/>
        <dbReference type="ChEBI" id="CHEBI:149469"/>
        <dbReference type="EC" id="2.6.1.62"/>
    </reaction>
</comment>
<comment type="subunit">
    <text evidence="9">Homodimer.</text>
</comment>
<dbReference type="Proteomes" id="UP000035860">
    <property type="component" value="Unassembled WGS sequence"/>
</dbReference>
<proteinExistence type="inferred from homology"/>
<keyword evidence="5 9" id="KW-0949">S-adenosyl-L-methionine</keyword>
<dbReference type="PIRSF" id="PIRSF000521">
    <property type="entry name" value="Transaminase_4ab_Lys_Orn"/>
    <property type="match status" value="1"/>
</dbReference>
<evidence type="ECO:0000313" key="11">
    <source>
        <dbReference type="Proteomes" id="UP000035860"/>
    </source>
</evidence>
<feature type="binding site" evidence="9">
    <location>
        <position position="309"/>
    </location>
    <ligand>
        <name>substrate</name>
    </ligand>
</feature>
<evidence type="ECO:0000256" key="5">
    <source>
        <dbReference type="ARBA" id="ARBA00022691"/>
    </source>
</evidence>
<feature type="binding site" evidence="9">
    <location>
        <position position="276"/>
    </location>
    <ligand>
        <name>substrate</name>
    </ligand>
</feature>
<sequence>MDLDDLISFDHTHLWHPYASLPPTYANYLISHADGVRLYMADGTALIDGMSSWWASIHGYNHPTLNQAVMAQIGKMSHVMFGGLTHAPAIGLGERLLGITPKNLTKIFYADSGSVAVEVALKMALQYQLARGLPHKNTFASTHSGYHGDTWHAMSVCDPVNSMHAMYGKQLPTQYFLPSPPLGFDTPLNDETRLAMDRFFGRYHDRLAGFIIEPIVQGAGGMRFYSPEYLSHLHALCQYYDVLLICDEIATGFGRSGAMFAVNHAGICPDIMTLGKALTGGYMSFGATMTIDKVANTIHDSPYPALMHGPTFMGNPLACAVACKSIDMVLAMDSPTVARGMQDKLFAHLSPLTSWQQVADVRVLGAIGVIEMKEPITMLTFQALLPKYGIWVRPFGKLVYLMPAYVMSDEDLALLCGKLIELLKEYFYGDTP</sequence>
<evidence type="ECO:0000256" key="7">
    <source>
        <dbReference type="ARBA" id="ARBA00022898"/>
    </source>
</evidence>
<keyword evidence="11" id="KW-1185">Reference proteome</keyword>
<keyword evidence="6 9" id="KW-0093">Biotin biosynthesis</keyword>
<comment type="function">
    <text evidence="9">Catalyzes the transfer of the alpha-amino group from S-adenosyl-L-methionine (SAM) to 7-keto-8-aminopelargonic acid (KAPA) to form 7,8-diaminopelargonic acid (DAPA). It is the only aminotransferase known to utilize SAM as an amino donor.</text>
</comment>
<keyword evidence="3 9" id="KW-0032">Aminotransferase</keyword>
<dbReference type="FunFam" id="3.40.640.10:FF:000041">
    <property type="entry name" value="Adenosylmethionine-8-amino-7-oxononanoate aminotransferase"/>
    <property type="match status" value="1"/>
</dbReference>
<evidence type="ECO:0000313" key="10">
    <source>
        <dbReference type="EMBL" id="KDN25365.1"/>
    </source>
</evidence>
<evidence type="ECO:0000256" key="4">
    <source>
        <dbReference type="ARBA" id="ARBA00022679"/>
    </source>
</evidence>
<comment type="similarity">
    <text evidence="9">Belongs to the class-III pyridoxal-phosphate-dependent aminotransferase family. BioA subfamily.</text>
</comment>
<evidence type="ECO:0000256" key="8">
    <source>
        <dbReference type="ARBA" id="ARBA00048449"/>
    </source>
</evidence>
<dbReference type="PANTHER" id="PTHR42684:SF17">
    <property type="entry name" value="ADENOSYLMETHIONINE-8-AMINO-7-OXONONANOATE AMINOTRANSFERASE"/>
    <property type="match status" value="1"/>
</dbReference>
<dbReference type="GO" id="GO:0009102">
    <property type="term" value="P:biotin biosynthetic process"/>
    <property type="evidence" value="ECO:0007669"/>
    <property type="project" value="UniProtKB-UniRule"/>
</dbReference>
<dbReference type="NCBIfam" id="NF004624">
    <property type="entry name" value="PRK05964.1"/>
    <property type="match status" value="1"/>
</dbReference>
<dbReference type="GO" id="GO:0005737">
    <property type="term" value="C:cytoplasm"/>
    <property type="evidence" value="ECO:0007669"/>
    <property type="project" value="UniProtKB-SubCell"/>
</dbReference>
<dbReference type="InterPro" id="IPR005815">
    <property type="entry name" value="BioA"/>
</dbReference>
<dbReference type="Pfam" id="PF00202">
    <property type="entry name" value="Aminotran_3"/>
    <property type="match status" value="1"/>
</dbReference>
<keyword evidence="4 9" id="KW-0808">Transferase</keyword>
<comment type="caution">
    <text evidence="10">The sequence shown here is derived from an EMBL/GenBank/DDBJ whole genome shotgun (WGS) entry which is preliminary data.</text>
</comment>
<dbReference type="HAMAP" id="MF_00834">
    <property type="entry name" value="BioA"/>
    <property type="match status" value="1"/>
</dbReference>
<organism evidence="10 11">
    <name type="scientific">Moraxella bovoculi 237</name>
    <dbReference type="NCBI Taxonomy" id="743974"/>
    <lineage>
        <taxon>Bacteria</taxon>
        <taxon>Pseudomonadati</taxon>
        <taxon>Pseudomonadota</taxon>
        <taxon>Gammaproteobacteria</taxon>
        <taxon>Moraxellales</taxon>
        <taxon>Moraxellaceae</taxon>
        <taxon>Moraxella</taxon>
    </lineage>
</organism>
<feature type="binding site" evidence="9">
    <location>
        <position position="247"/>
    </location>
    <ligand>
        <name>pyridoxal 5'-phosphate</name>
        <dbReference type="ChEBI" id="CHEBI:597326"/>
    </ligand>
</feature>
<evidence type="ECO:0000256" key="1">
    <source>
        <dbReference type="ARBA" id="ARBA00001933"/>
    </source>
</evidence>
<keyword evidence="9" id="KW-0963">Cytoplasm</keyword>
<dbReference type="Gene3D" id="3.40.640.10">
    <property type="entry name" value="Type I PLP-dependent aspartate aminotransferase-like (Major domain)"/>
    <property type="match status" value="1"/>
</dbReference>